<evidence type="ECO:0000256" key="2">
    <source>
        <dbReference type="ARBA" id="ARBA00023315"/>
    </source>
</evidence>
<protein>
    <submittedName>
        <fullName evidence="4">GNAT family N-acetyltransferase</fullName>
    </submittedName>
</protein>
<dbReference type="Gene3D" id="3.40.630.30">
    <property type="match status" value="1"/>
</dbReference>
<evidence type="ECO:0000256" key="1">
    <source>
        <dbReference type="ARBA" id="ARBA00022679"/>
    </source>
</evidence>
<keyword evidence="2" id="KW-0012">Acyltransferase</keyword>
<reference evidence="4" key="1">
    <citation type="submission" date="2022-10" db="EMBL/GenBank/DDBJ databases">
        <title>The complete genomes of actinobacterial strains from the NBC collection.</title>
        <authorList>
            <person name="Joergensen T.S."/>
            <person name="Alvarez Arevalo M."/>
            <person name="Sterndorff E.B."/>
            <person name="Faurdal D."/>
            <person name="Vuksanovic O."/>
            <person name="Mourched A.-S."/>
            <person name="Charusanti P."/>
            <person name="Shaw S."/>
            <person name="Blin K."/>
            <person name="Weber T."/>
        </authorList>
    </citation>
    <scope>NUCLEOTIDE SEQUENCE</scope>
    <source>
        <strain evidence="4">NBC_00248</strain>
    </source>
</reference>
<keyword evidence="5" id="KW-1185">Reference proteome</keyword>
<accession>A0ABZ1T5P1</accession>
<evidence type="ECO:0000259" key="3">
    <source>
        <dbReference type="PROSITE" id="PS51186"/>
    </source>
</evidence>
<keyword evidence="1" id="KW-0808">Transferase</keyword>
<dbReference type="Pfam" id="PF00583">
    <property type="entry name" value="Acetyltransf_1"/>
    <property type="match status" value="1"/>
</dbReference>
<evidence type="ECO:0000313" key="5">
    <source>
        <dbReference type="Proteomes" id="UP001432039"/>
    </source>
</evidence>
<dbReference type="PANTHER" id="PTHR43877">
    <property type="entry name" value="AMINOALKYLPHOSPHONATE N-ACETYLTRANSFERASE-RELATED-RELATED"/>
    <property type="match status" value="1"/>
</dbReference>
<proteinExistence type="predicted"/>
<dbReference type="InterPro" id="IPR050832">
    <property type="entry name" value="Bact_Acetyltransf"/>
</dbReference>
<dbReference type="PROSITE" id="PS51186">
    <property type="entry name" value="GNAT"/>
    <property type="match status" value="1"/>
</dbReference>
<dbReference type="PANTHER" id="PTHR43877:SF2">
    <property type="entry name" value="AMINOALKYLPHOSPHONATE N-ACETYLTRANSFERASE-RELATED"/>
    <property type="match status" value="1"/>
</dbReference>
<dbReference type="EMBL" id="CP108090">
    <property type="protein sequence ID" value="WUQ10451.1"/>
    <property type="molecule type" value="Genomic_DNA"/>
</dbReference>
<dbReference type="Proteomes" id="UP001432039">
    <property type="component" value="Chromosome"/>
</dbReference>
<sequence length="143" mass="15600">MKIIDLEPGDPRLTADLLPVLLELRPHLTEDLFLRILTEAHGQGLRFTAAYDADGRCVGAAGWRIVVNTASVRSLYVDDLVTAAAARSTGVGHELLAHLEQHALAAGCTALTLESGTQRTDAHRFYFRERMAVTAFSFEKPLG</sequence>
<evidence type="ECO:0000313" key="4">
    <source>
        <dbReference type="EMBL" id="WUQ10451.1"/>
    </source>
</evidence>
<feature type="domain" description="N-acetyltransferase" evidence="3">
    <location>
        <begin position="4"/>
        <end position="143"/>
    </location>
</feature>
<dbReference type="InterPro" id="IPR016181">
    <property type="entry name" value="Acyl_CoA_acyltransferase"/>
</dbReference>
<dbReference type="InterPro" id="IPR000182">
    <property type="entry name" value="GNAT_dom"/>
</dbReference>
<gene>
    <name evidence="4" type="ORF">OG517_02840</name>
</gene>
<dbReference type="RefSeq" id="WP_266479846.1">
    <property type="nucleotide sequence ID" value="NZ_CP108052.1"/>
</dbReference>
<name>A0ABZ1T5P1_STRVG</name>
<organism evidence="4 5">
    <name type="scientific">Streptomyces virginiae</name>
    <name type="common">Streptomyces cinnamonensis</name>
    <dbReference type="NCBI Taxonomy" id="1961"/>
    <lineage>
        <taxon>Bacteria</taxon>
        <taxon>Bacillati</taxon>
        <taxon>Actinomycetota</taxon>
        <taxon>Actinomycetes</taxon>
        <taxon>Kitasatosporales</taxon>
        <taxon>Streptomycetaceae</taxon>
        <taxon>Streptomyces</taxon>
    </lineage>
</organism>
<dbReference type="CDD" id="cd04301">
    <property type="entry name" value="NAT_SF"/>
    <property type="match status" value="1"/>
</dbReference>
<dbReference type="SUPFAM" id="SSF55729">
    <property type="entry name" value="Acyl-CoA N-acyltransferases (Nat)"/>
    <property type="match status" value="1"/>
</dbReference>